<reference evidence="1" key="1">
    <citation type="submission" date="2020-03" db="EMBL/GenBank/DDBJ databases">
        <title>Melopsittacus undulatus (budgerigar) genome, bMelUnd1, maternal haplotype with Z.</title>
        <authorList>
            <person name="Gedman G."/>
            <person name="Mountcastle J."/>
            <person name="Haase B."/>
            <person name="Formenti G."/>
            <person name="Wright T."/>
            <person name="Apodaca J."/>
            <person name="Pelan S."/>
            <person name="Chow W."/>
            <person name="Rhie A."/>
            <person name="Howe K."/>
            <person name="Fedrigo O."/>
            <person name="Jarvis E.D."/>
        </authorList>
    </citation>
    <scope>NUCLEOTIDE SEQUENCE [LARGE SCALE GENOMIC DNA]</scope>
</reference>
<accession>A0A8V5GEP3</accession>
<dbReference type="PANTHER" id="PTHR36296:SF1">
    <property type="entry name" value="CHROMOSOME 2 OPEN READING FRAME 80"/>
    <property type="match status" value="1"/>
</dbReference>
<evidence type="ECO:0000313" key="1">
    <source>
        <dbReference type="Ensembl" id="ENSMUNP00000007961.2"/>
    </source>
</evidence>
<reference evidence="1" key="2">
    <citation type="submission" date="2025-08" db="UniProtKB">
        <authorList>
            <consortium name="Ensembl"/>
        </authorList>
    </citation>
    <scope>IDENTIFICATION</scope>
</reference>
<sequence length="189" mass="21479">AQGSLSKQDKKKGDYVGIRLQENEFDPRGQRQPTFLDDMVHYNLALSIALLWLRDLDVQTALTREKMNFAAHNRYAYPNRTEREAMILSSYAGILMNSIPVEEIFEIYSPSATHCQSSLSLHPFAMLTAPEAAQYAYQPCDQRKTTGWQSRSEEFTQASETVFATLALTVTARAHLRPPRAHKTFFVSC</sequence>
<proteinExistence type="predicted"/>
<name>A0A8C6J6D1_MELUD</name>
<evidence type="ECO:0000313" key="2">
    <source>
        <dbReference type="Proteomes" id="UP000694405"/>
    </source>
</evidence>
<organism evidence="1 2">
    <name type="scientific">Melopsittacus undulatus</name>
    <name type="common">Budgerigar</name>
    <name type="synonym">Psittacus undulatus</name>
    <dbReference type="NCBI Taxonomy" id="13146"/>
    <lineage>
        <taxon>Eukaryota</taxon>
        <taxon>Metazoa</taxon>
        <taxon>Chordata</taxon>
        <taxon>Craniata</taxon>
        <taxon>Vertebrata</taxon>
        <taxon>Euteleostomi</taxon>
        <taxon>Archelosauria</taxon>
        <taxon>Archosauria</taxon>
        <taxon>Dinosauria</taxon>
        <taxon>Saurischia</taxon>
        <taxon>Theropoda</taxon>
        <taxon>Coelurosauria</taxon>
        <taxon>Aves</taxon>
        <taxon>Neognathae</taxon>
        <taxon>Neoaves</taxon>
        <taxon>Telluraves</taxon>
        <taxon>Australaves</taxon>
        <taxon>Psittaciformes</taxon>
        <taxon>Psittaculidae</taxon>
        <taxon>Melopsittacus</taxon>
    </lineage>
</organism>
<reference evidence="1" key="3">
    <citation type="submission" date="2025-09" db="UniProtKB">
        <authorList>
            <consortium name="Ensembl"/>
        </authorList>
    </citation>
    <scope>IDENTIFICATION</scope>
</reference>
<dbReference type="Pfam" id="PF17718">
    <property type="entry name" value="DUF5563"/>
    <property type="match status" value="1"/>
</dbReference>
<dbReference type="InterPro" id="IPR038776">
    <property type="entry name" value="C2orf80"/>
</dbReference>
<dbReference type="Proteomes" id="UP000694405">
    <property type="component" value="Chromosome 8"/>
</dbReference>
<keyword evidence="2" id="KW-1185">Reference proteome</keyword>
<protein>
    <submittedName>
        <fullName evidence="1">Uncharacterized protein</fullName>
    </submittedName>
</protein>
<dbReference type="PANTHER" id="PTHR36296">
    <property type="entry name" value="GAMMA-CRYSTALLIN A"/>
    <property type="match status" value="1"/>
</dbReference>
<dbReference type="Ensembl" id="ENSMUNT00000009204.2">
    <property type="protein sequence ID" value="ENSMUNP00000007961.2"/>
    <property type="gene ID" value="ENSMUNG00000006368.2"/>
</dbReference>
<gene>
    <name evidence="1" type="primary">LOC101868671</name>
</gene>
<dbReference type="AlphaFoldDB" id="A0A8C6J6D1"/>
<accession>A0A8C6J6D1</accession>